<reference evidence="3 4" key="1">
    <citation type="submission" date="2019-03" db="EMBL/GenBank/DDBJ databases">
        <title>Genomic Encyclopedia of Archaeal and Bacterial Type Strains, Phase II (KMG-II): from individual species to whole genera.</title>
        <authorList>
            <person name="Goeker M."/>
        </authorList>
    </citation>
    <scope>NUCLEOTIDE SEQUENCE [LARGE SCALE GENOMIC DNA]</scope>
    <source>
        <strain evidence="3 4">DSM 22554</strain>
    </source>
</reference>
<dbReference type="Gene3D" id="3.50.50.60">
    <property type="entry name" value="FAD/NAD(P)-binding domain"/>
    <property type="match status" value="1"/>
</dbReference>
<dbReference type="Pfam" id="PF13738">
    <property type="entry name" value="Pyr_redox_3"/>
    <property type="match status" value="1"/>
</dbReference>
<dbReference type="EMBL" id="SMGO01000001">
    <property type="protein sequence ID" value="TCK85267.1"/>
    <property type="molecule type" value="Genomic_DNA"/>
</dbReference>
<sequence>MQIEKIIDLIIIGGGPIGLACGIAAKNAGLSYLIIEKGCLTNSLYNYPQGMTFFSTAERLEIGNLPFVSINPKPKRAEALEYYRKVSLSYDLNIRLFEPVKNVLKKDNTFTVETSKSNYETRNIIVATGFYDIPMLMDIPGEDLPKVFHYYQEPHYFSHQNVVVVGASNSSVDAALETFRKGANVTLVARGSGIGERVKYWVKPDIENRIAAGEIKAYFSSNLVEIRETEVDIETPDGKITIPNDFVLALTGYQPNFQFLENIGIELDQENMRMPRYNEVTMETNVENIYLAGVVCGGLNTHSWFIENSRIHADQIIEAIKQKGNIAKI</sequence>
<organism evidence="3 4">
    <name type="scientific">Albibacterium bauzanense</name>
    <dbReference type="NCBI Taxonomy" id="653929"/>
    <lineage>
        <taxon>Bacteria</taxon>
        <taxon>Pseudomonadati</taxon>
        <taxon>Bacteroidota</taxon>
        <taxon>Sphingobacteriia</taxon>
        <taxon>Sphingobacteriales</taxon>
        <taxon>Sphingobacteriaceae</taxon>
        <taxon>Albibacterium</taxon>
    </lineage>
</organism>
<dbReference type="PANTHER" id="PTHR48105">
    <property type="entry name" value="THIOREDOXIN REDUCTASE 1-RELATED-RELATED"/>
    <property type="match status" value="1"/>
</dbReference>
<keyword evidence="2" id="KW-0560">Oxidoreductase</keyword>
<name>A0A4R1M1Q3_9SPHI</name>
<dbReference type="PROSITE" id="PS51257">
    <property type="entry name" value="PROKAR_LIPOPROTEIN"/>
    <property type="match status" value="1"/>
</dbReference>
<dbReference type="Proteomes" id="UP000294616">
    <property type="component" value="Unassembled WGS sequence"/>
</dbReference>
<dbReference type="GO" id="GO:0016491">
    <property type="term" value="F:oxidoreductase activity"/>
    <property type="evidence" value="ECO:0007669"/>
    <property type="project" value="UniProtKB-KW"/>
</dbReference>
<keyword evidence="4" id="KW-1185">Reference proteome</keyword>
<keyword evidence="1" id="KW-0285">Flavoprotein</keyword>
<evidence type="ECO:0000256" key="2">
    <source>
        <dbReference type="ARBA" id="ARBA00023002"/>
    </source>
</evidence>
<dbReference type="InterPro" id="IPR023856">
    <property type="entry name" value="Bdr"/>
</dbReference>
<evidence type="ECO:0000313" key="4">
    <source>
        <dbReference type="Proteomes" id="UP000294616"/>
    </source>
</evidence>
<evidence type="ECO:0000313" key="3">
    <source>
        <dbReference type="EMBL" id="TCK85267.1"/>
    </source>
</evidence>
<dbReference type="PRINTS" id="PR00469">
    <property type="entry name" value="PNDRDTASEII"/>
</dbReference>
<dbReference type="PRINTS" id="PR00368">
    <property type="entry name" value="FADPNR"/>
</dbReference>
<gene>
    <name evidence="3" type="ORF">C8N28_0570</name>
</gene>
<proteinExistence type="predicted"/>
<protein>
    <submittedName>
        <fullName evidence="3">Thioredoxin reductase (NADPH)</fullName>
    </submittedName>
</protein>
<accession>A0A4R1M1Q3</accession>
<dbReference type="NCBIfam" id="TIGR04018">
    <property type="entry name" value="Bthiol_YpdA"/>
    <property type="match status" value="1"/>
</dbReference>
<dbReference type="AlphaFoldDB" id="A0A4R1M1Q3"/>
<dbReference type="OrthoDB" id="9778740at2"/>
<comment type="caution">
    <text evidence="3">The sequence shown here is derived from an EMBL/GenBank/DDBJ whole genome shotgun (WGS) entry which is preliminary data.</text>
</comment>
<dbReference type="SUPFAM" id="SSF51905">
    <property type="entry name" value="FAD/NAD(P)-binding domain"/>
    <property type="match status" value="1"/>
</dbReference>
<evidence type="ECO:0000256" key="1">
    <source>
        <dbReference type="ARBA" id="ARBA00022630"/>
    </source>
</evidence>
<dbReference type="RefSeq" id="WP_132221334.1">
    <property type="nucleotide sequence ID" value="NZ_SMGO01000001.1"/>
</dbReference>
<dbReference type="InterPro" id="IPR050097">
    <property type="entry name" value="Ferredoxin-NADP_redctase_2"/>
</dbReference>
<dbReference type="InterPro" id="IPR036188">
    <property type="entry name" value="FAD/NAD-bd_sf"/>
</dbReference>